<reference evidence="14 15" key="1">
    <citation type="submission" date="2019-01" db="EMBL/GenBank/DDBJ databases">
        <title>Nocardioides guangzhouensis sp. nov., an actinobacterium isolated from soil.</title>
        <authorList>
            <person name="Fu Y."/>
            <person name="Cai Y."/>
            <person name="Lin Z."/>
            <person name="Chen P."/>
        </authorList>
    </citation>
    <scope>NUCLEOTIDE SEQUENCE [LARGE SCALE GENOMIC DNA]</scope>
    <source>
        <strain evidence="14 15">130</strain>
    </source>
</reference>
<feature type="domain" description="Anti-sigma K factor RskA C-terminal" evidence="12">
    <location>
        <begin position="103"/>
        <end position="241"/>
    </location>
</feature>
<evidence type="ECO:0000256" key="2">
    <source>
        <dbReference type="ARBA" id="ARBA00004236"/>
    </source>
</evidence>
<dbReference type="InterPro" id="IPR018764">
    <property type="entry name" value="RskA_C"/>
</dbReference>
<dbReference type="AlphaFoldDB" id="A0A4Q4ZH74"/>
<dbReference type="PANTHER" id="PTHR37461:SF1">
    <property type="entry name" value="ANTI-SIGMA-K FACTOR RSKA"/>
    <property type="match status" value="1"/>
</dbReference>
<evidence type="ECO:0000313" key="14">
    <source>
        <dbReference type="EMBL" id="RYP87188.1"/>
    </source>
</evidence>
<keyword evidence="3" id="KW-1003">Cell membrane</keyword>
<keyword evidence="5 11" id="KW-1133">Transmembrane helix</keyword>
<name>A0A4Q4ZH74_9ACTN</name>
<keyword evidence="7 11" id="KW-0472">Membrane</keyword>
<dbReference type="GO" id="GO:0005886">
    <property type="term" value="C:plasma membrane"/>
    <property type="evidence" value="ECO:0007669"/>
    <property type="project" value="UniProtKB-SubCell"/>
</dbReference>
<evidence type="ECO:0000259" key="13">
    <source>
        <dbReference type="Pfam" id="PF13490"/>
    </source>
</evidence>
<evidence type="ECO:0000313" key="15">
    <source>
        <dbReference type="Proteomes" id="UP000295198"/>
    </source>
</evidence>
<keyword evidence="15" id="KW-1185">Reference proteome</keyword>
<dbReference type="InterPro" id="IPR041916">
    <property type="entry name" value="Anti_sigma_zinc_sf"/>
</dbReference>
<protein>
    <recommendedName>
        <fullName evidence="10">Regulator of SigK</fullName>
    </recommendedName>
    <alternativeName>
        <fullName evidence="9">Sigma-K anti-sigma factor RskA</fullName>
    </alternativeName>
</protein>
<organism evidence="14 15">
    <name type="scientific">Nocardioides guangzhouensis</name>
    <dbReference type="NCBI Taxonomy" id="2497878"/>
    <lineage>
        <taxon>Bacteria</taxon>
        <taxon>Bacillati</taxon>
        <taxon>Actinomycetota</taxon>
        <taxon>Actinomycetes</taxon>
        <taxon>Propionibacteriales</taxon>
        <taxon>Nocardioidaceae</taxon>
        <taxon>Nocardioides</taxon>
    </lineage>
</organism>
<evidence type="ECO:0000256" key="1">
    <source>
        <dbReference type="ARBA" id="ARBA00004167"/>
    </source>
</evidence>
<evidence type="ECO:0000256" key="7">
    <source>
        <dbReference type="ARBA" id="ARBA00023136"/>
    </source>
</evidence>
<keyword evidence="4 11" id="KW-0812">Transmembrane</keyword>
<evidence type="ECO:0000256" key="3">
    <source>
        <dbReference type="ARBA" id="ARBA00022475"/>
    </source>
</evidence>
<evidence type="ECO:0000256" key="5">
    <source>
        <dbReference type="ARBA" id="ARBA00022989"/>
    </source>
</evidence>
<dbReference type="RefSeq" id="WP_134715206.1">
    <property type="nucleotide sequence ID" value="NZ_SDKM01000007.1"/>
</dbReference>
<keyword evidence="8" id="KW-0804">Transcription</keyword>
<feature type="transmembrane region" description="Helical" evidence="11">
    <location>
        <begin position="102"/>
        <end position="124"/>
    </location>
</feature>
<feature type="domain" description="Putative zinc-finger" evidence="13">
    <location>
        <begin position="3"/>
        <end position="35"/>
    </location>
</feature>
<dbReference type="Gene3D" id="1.10.10.1320">
    <property type="entry name" value="Anti-sigma factor, zinc-finger domain"/>
    <property type="match status" value="1"/>
</dbReference>
<evidence type="ECO:0000256" key="6">
    <source>
        <dbReference type="ARBA" id="ARBA00023015"/>
    </source>
</evidence>
<dbReference type="Pfam" id="PF13490">
    <property type="entry name" value="zf-HC2"/>
    <property type="match status" value="1"/>
</dbReference>
<accession>A0A4Q4ZH74</accession>
<evidence type="ECO:0000256" key="8">
    <source>
        <dbReference type="ARBA" id="ARBA00023163"/>
    </source>
</evidence>
<evidence type="ECO:0000256" key="11">
    <source>
        <dbReference type="SAM" id="Phobius"/>
    </source>
</evidence>
<dbReference type="GO" id="GO:0016989">
    <property type="term" value="F:sigma factor antagonist activity"/>
    <property type="evidence" value="ECO:0007669"/>
    <property type="project" value="TreeGrafter"/>
</dbReference>
<sequence>MSDIHALSGAYAIDALEPAERLLFEQHLATCADCRAEVASLQEAAAMLPETTEVPPPPALRDRVLSDISTVRPLPPEVDRPDGSAGDAATPLAPRRRRFRTALTVAAAVAALIGGGVVVATQPWSDDQGSQTQLSAADRVLNDPEAEHVHQEFPGGAAATLVRSKAEGKAVLVTTKMPPAPDGKVYELWFQDASGSMVPAGLMPPKSDQTVLLSGDATDASAVGITVEPAGGSDEPTSDPIALFELGAA</sequence>
<proteinExistence type="predicted"/>
<comment type="caution">
    <text evidence="14">The sequence shown here is derived from an EMBL/GenBank/DDBJ whole genome shotgun (WGS) entry which is preliminary data.</text>
</comment>
<keyword evidence="6" id="KW-0805">Transcription regulation</keyword>
<dbReference type="EMBL" id="SDKM01000007">
    <property type="protein sequence ID" value="RYP87188.1"/>
    <property type="molecule type" value="Genomic_DNA"/>
</dbReference>
<dbReference type="OrthoDB" id="153510at2"/>
<dbReference type="InterPro" id="IPR051474">
    <property type="entry name" value="Anti-sigma-K/W_factor"/>
</dbReference>
<dbReference type="PANTHER" id="PTHR37461">
    <property type="entry name" value="ANTI-SIGMA-K FACTOR RSKA"/>
    <property type="match status" value="1"/>
</dbReference>
<evidence type="ECO:0000256" key="9">
    <source>
        <dbReference type="ARBA" id="ARBA00029829"/>
    </source>
</evidence>
<evidence type="ECO:0000256" key="4">
    <source>
        <dbReference type="ARBA" id="ARBA00022692"/>
    </source>
</evidence>
<comment type="subcellular location">
    <subcellularLocation>
        <location evidence="2">Cell membrane</location>
    </subcellularLocation>
    <subcellularLocation>
        <location evidence="1">Membrane</location>
        <topology evidence="1">Single-pass membrane protein</topology>
    </subcellularLocation>
</comment>
<dbReference type="Proteomes" id="UP000295198">
    <property type="component" value="Unassembled WGS sequence"/>
</dbReference>
<evidence type="ECO:0000259" key="12">
    <source>
        <dbReference type="Pfam" id="PF10099"/>
    </source>
</evidence>
<gene>
    <name evidence="14" type="ORF">EKO23_06135</name>
</gene>
<dbReference type="InterPro" id="IPR027383">
    <property type="entry name" value="Znf_put"/>
</dbReference>
<dbReference type="Pfam" id="PF10099">
    <property type="entry name" value="RskA_C"/>
    <property type="match status" value="1"/>
</dbReference>
<dbReference type="GO" id="GO:0006417">
    <property type="term" value="P:regulation of translation"/>
    <property type="evidence" value="ECO:0007669"/>
    <property type="project" value="TreeGrafter"/>
</dbReference>
<evidence type="ECO:0000256" key="10">
    <source>
        <dbReference type="ARBA" id="ARBA00030803"/>
    </source>
</evidence>